<dbReference type="Proteomes" id="UP000807309">
    <property type="component" value="Unassembled WGS sequence"/>
</dbReference>
<protein>
    <submittedName>
        <fullName evidence="1">Uncharacterized protein</fullName>
    </submittedName>
</protein>
<accession>A0ABS0CGE2</accession>
<reference evidence="1 2" key="1">
    <citation type="submission" date="2020-10" db="EMBL/GenBank/DDBJ databases">
        <title>Identification of Nocardia species via Next-generation sequencing and recognition of intraspecies genetic diversity.</title>
        <authorList>
            <person name="Li P."/>
            <person name="Li P."/>
            <person name="Lu B."/>
        </authorList>
    </citation>
    <scope>NUCLEOTIDE SEQUENCE [LARGE SCALE GENOMIC DNA]</scope>
    <source>
        <strain evidence="1 2">N-11</strain>
    </source>
</reference>
<name>A0ABS0CGE2_9NOCA</name>
<dbReference type="EMBL" id="JADLRE010000036">
    <property type="protein sequence ID" value="MBF6229389.1"/>
    <property type="molecule type" value="Genomic_DNA"/>
</dbReference>
<organism evidence="1 2">
    <name type="scientific">Nocardia abscessus</name>
    <dbReference type="NCBI Taxonomy" id="120957"/>
    <lineage>
        <taxon>Bacteria</taxon>
        <taxon>Bacillati</taxon>
        <taxon>Actinomycetota</taxon>
        <taxon>Actinomycetes</taxon>
        <taxon>Mycobacteriales</taxon>
        <taxon>Nocardiaceae</taxon>
        <taxon>Nocardia</taxon>
    </lineage>
</organism>
<gene>
    <name evidence="1" type="ORF">IU470_30400</name>
</gene>
<comment type="caution">
    <text evidence="1">The sequence shown here is derived from an EMBL/GenBank/DDBJ whole genome shotgun (WGS) entry which is preliminary data.</text>
</comment>
<proteinExistence type="predicted"/>
<keyword evidence="2" id="KW-1185">Reference proteome</keyword>
<sequence length="386" mass="42455">MTSGVDELIADARSNIEAGRLLLASDSMLQTAEQLLAVETRPDLELQMEIHQLRGVVARDQHAGESAIALFDHARAIAWQLGRWHLVAELSIAKATAANLVLNPRLSSLYLFEARREMEQVGRGRRQTLLLEVIARRVQHYELAGDLESAEQLATRALRRGRVVESPDLLVARFSTLSRIRSTRLGRPSLQVERWLGEAEGQVRDTGSVLRELQWRTALAHHLQLAGDSGISQELRKIRQLVTTGQIRHRPSEMILQQHGIPLPPLPHGAVREEKTVTYNFGGSGHNISIGSMNVSQFSSHSSEGNKEQLWEALRRAGVNDADLADLDHALEEDAGTRELDSQGAGPNVTKWYRRLLSKSGDTTGKIAIGAAGGALGRALAAYFGL</sequence>
<evidence type="ECO:0000313" key="2">
    <source>
        <dbReference type="Proteomes" id="UP000807309"/>
    </source>
</evidence>
<dbReference type="RefSeq" id="WP_195036237.1">
    <property type="nucleotide sequence ID" value="NZ_JADLRE010000036.1"/>
</dbReference>
<evidence type="ECO:0000313" key="1">
    <source>
        <dbReference type="EMBL" id="MBF6229389.1"/>
    </source>
</evidence>